<sequence>MATLRLSSPEKALQYSSGLAALADFAEVLKKYAPDIFGSWSVAVWIEDGPCSLCLAQRDDRSMDKPRWLAVLSYLVLQVTAGSFPDPLQPKHDVQILQNQCEGQEKEVGACERAYPCAAACQPRSCKFAQWSNWFSLGGCIGLCSRQRDIEQSNNECGKPCLGAKIETARNPDCLPTECSMHPTDCVWAQWSEWTREYDTKVGQSIRHRRIRHEAKFGGRPCEGYWNETRPFETPQTSDCIFSQWSEWTPCTATYGGGTRSQHRRVAQHASPGGSPCTGPLRTTEPCSKFACGQGKPPVLGSWNEWRGCNDQYPLQRFRNRIVLQPAEGDFRLDATALAETDACEDVKKPSCILSQWSLWTPCSGSCGGQQSRSRDIDYSGSDTDCKLQWLGYDHSVFMKETQACGKQHCVMTSQSELSQWSEWSLCSRKCGLGTTSRSRKILREGSGGLGMGMALQEVKGCVTSHCGEVDCRWSEWDQWSACSCTCGGGTKRRSRVIGQAPRHGGVLCEALDKSEVAACNTHACGQCVDGLWGAWGQWSKCSATCGGAFRVRHRDVMQRPNTCGKPAIGLEDEYHMCHDVISCTPSDALLAKGRGQRTADYWVLASACSCDCFGVKERHRRILRFAKGDGKSCGSVASEEAARWVPQEDEMMGYTARRLVNVDGFASLEEISACNPVSGEVPPAHCGPLPKRPCDFSPWGEWGECSATCDGGMQERARHIRTPNSHDGSPCDGPLAQIQGCGFVDCVQRVCKDCEWGPWSDWGDCSKCGGQRYRQRAVLKMPNECGKLCDPRVAKEVGKCTSHCEEDGFCSWGSWSSLAACSATCGTATMMRQRSLVFLNEDHKLRYKAYRIKTMSTEAQCTDILSRSKERHNIRGVQYGEAMHICDILVDEHAELDMQAFAMPMELLKNPYHDQHATGPVEDSNRAMGWRCWSRNSGTFFMAQKTLPCSGQQVDVLECPFKSCDTCQPEDCVFGKWSEWGAASCTQLCERHRLISTMNKCGGLACDGPLVMTKHCHKDCERPECCSFAAWTEWDEASCTGDGGQKRRERVIAQVAINGGQPCTGPTEETTACYGPSKDVDCEMGMWEECPFKSCDTCQPEDCVFGKWSEWGAASCTQLCERHRLISTMNKCGGLACDGPLVMTKHCHKDCERPECCSFAAWTEWDEASCTGDGGQKRRERVIAQVAINGGQPCTGPTEETTACYGPSKDVDCEMGMWEDWSGCSATCGRGLHRRERRILQHKRGVGVPCHGALAELEASLVQGRIWKTGLCFRKRHIATQASGSGLACTGELEDVKPRSCDRPCDGGQQMRGRHITQNPRNGGQACPPELEEIRGCNEDPCDAKSCEVSEWREWTSCSTTCGRGTQKRTRYITQMPSEGGSGCRNTLAEQRECVSDEYGGVPGRGECPGPRDCRWSDWSSWSGCTCECDGGQRTRDRTIAVMPSPGGSACKAMDKEEIEPCNTQPCATGDCIDALWSEWTSWEACTKSCDGGITWRSRKLRRQANECGKPPIGMSMEHASCNAHVSCGPNVDCVFGQWQPWSGCTTPCAGIKRRARVIAVHGKENGRWCEGALKQTSPCNDDPSCGGGVPVDCQVSMWQQWGVCSVTCGSGQRIRQRNLQNNPHNAGKHCDRSLVVTKACSLQPCPTCTRVDCLWSEWEMWGACDKCGGQRKRYRHVKVHADCGGMVCEQKFAEEIAACPRACHTPSFCSWEDWQSWAECSTSCGDHGVRTRVRYLKSHSHPTDGYQVKTADLNSMQGLDALEHKFHELKHRAKNVEQHRLAELGAAFGLGSLSFMAVMAMGQRLSRGQEDERPLSLYAPSHHRYEPAPSDEPL</sequence>
<dbReference type="InterPro" id="IPR036383">
    <property type="entry name" value="TSP1_rpt_sf"/>
</dbReference>
<dbReference type="InterPro" id="IPR051418">
    <property type="entry name" value="Spondin/Thrombospondin_T1"/>
</dbReference>
<dbReference type="InterPro" id="IPR000884">
    <property type="entry name" value="TSP1_rpt"/>
</dbReference>
<evidence type="ECO:0000313" key="7">
    <source>
        <dbReference type="Proteomes" id="UP000186817"/>
    </source>
</evidence>
<evidence type="ECO:0000256" key="1">
    <source>
        <dbReference type="ARBA" id="ARBA00022729"/>
    </source>
</evidence>
<dbReference type="Gene3D" id="2.20.100.10">
    <property type="entry name" value="Thrombospondin type-1 (TSP1) repeat"/>
    <property type="match status" value="19"/>
</dbReference>
<feature type="domain" description="Spondin-like TSP1" evidence="5">
    <location>
        <begin position="695"/>
        <end position="747"/>
    </location>
</feature>
<dbReference type="Proteomes" id="UP000186817">
    <property type="component" value="Unassembled WGS sequence"/>
</dbReference>
<dbReference type="SMART" id="SM00209">
    <property type="entry name" value="TSP1"/>
    <property type="match status" value="22"/>
</dbReference>
<evidence type="ECO:0000256" key="4">
    <source>
        <dbReference type="SAM" id="MobiDB-lite"/>
    </source>
</evidence>
<dbReference type="PROSITE" id="PS50092">
    <property type="entry name" value="TSP1"/>
    <property type="match status" value="17"/>
</dbReference>
<dbReference type="PANTHER" id="PTHR11311">
    <property type="entry name" value="SPONDIN"/>
    <property type="match status" value="1"/>
</dbReference>
<reference evidence="6 7" key="1">
    <citation type="submission" date="2016-02" db="EMBL/GenBank/DDBJ databases">
        <title>Genome analysis of coral dinoflagellate symbionts highlights evolutionary adaptations to a symbiotic lifestyle.</title>
        <authorList>
            <person name="Aranda M."/>
            <person name="Li Y."/>
            <person name="Liew Y.J."/>
            <person name="Baumgarten S."/>
            <person name="Simakov O."/>
            <person name="Wilson M."/>
            <person name="Piel J."/>
            <person name="Ashoor H."/>
            <person name="Bougouffa S."/>
            <person name="Bajic V.B."/>
            <person name="Ryu T."/>
            <person name="Ravasi T."/>
            <person name="Bayer T."/>
            <person name="Micklem G."/>
            <person name="Kim H."/>
            <person name="Bhak J."/>
            <person name="Lajeunesse T.C."/>
            <person name="Voolstra C.R."/>
        </authorList>
    </citation>
    <scope>NUCLEOTIDE SEQUENCE [LARGE SCALE GENOMIC DNA]</scope>
    <source>
        <strain evidence="6 7">CCMP2467</strain>
    </source>
</reference>
<dbReference type="SUPFAM" id="SSF82895">
    <property type="entry name" value="TSP-1 type 1 repeat"/>
    <property type="match status" value="18"/>
</dbReference>
<dbReference type="OMA" id="SNGCPWG"/>
<evidence type="ECO:0000259" key="5">
    <source>
        <dbReference type="Pfam" id="PF19028"/>
    </source>
</evidence>
<accession>A0A1Q9EYQ4</accession>
<dbReference type="GO" id="GO:0007155">
    <property type="term" value="P:cell adhesion"/>
    <property type="evidence" value="ECO:0007669"/>
    <property type="project" value="TreeGrafter"/>
</dbReference>
<dbReference type="EMBL" id="LSRX01000041">
    <property type="protein sequence ID" value="OLQ12587.1"/>
    <property type="molecule type" value="Genomic_DNA"/>
</dbReference>
<evidence type="ECO:0000256" key="2">
    <source>
        <dbReference type="ARBA" id="ARBA00023157"/>
    </source>
</evidence>
<evidence type="ECO:0000256" key="3">
    <source>
        <dbReference type="ARBA" id="ARBA00023180"/>
    </source>
</evidence>
<dbReference type="Pfam" id="PF00090">
    <property type="entry name" value="TSP_1"/>
    <property type="match status" value="14"/>
</dbReference>
<dbReference type="Pfam" id="PF19028">
    <property type="entry name" value="TSP1_spondin"/>
    <property type="match status" value="4"/>
</dbReference>
<comment type="caution">
    <text evidence="6">The sequence shown here is derived from an EMBL/GenBank/DDBJ whole genome shotgun (WGS) entry which is preliminary data.</text>
</comment>
<keyword evidence="7" id="KW-1185">Reference proteome</keyword>
<dbReference type="InterPro" id="IPR044004">
    <property type="entry name" value="TSP1_spondin_dom"/>
</dbReference>
<keyword evidence="3" id="KW-0325">Glycoprotein</keyword>
<proteinExistence type="predicted"/>
<gene>
    <name evidence="6" type="primary">Sspo</name>
    <name evidence="6" type="ORF">AK812_SmicGene3496</name>
</gene>
<keyword evidence="2" id="KW-1015">Disulfide bond</keyword>
<feature type="region of interest" description="Disordered" evidence="4">
    <location>
        <begin position="1812"/>
        <end position="1836"/>
    </location>
</feature>
<keyword evidence="1" id="KW-0732">Signal</keyword>
<organism evidence="6 7">
    <name type="scientific">Symbiodinium microadriaticum</name>
    <name type="common">Dinoflagellate</name>
    <name type="synonym">Zooxanthella microadriatica</name>
    <dbReference type="NCBI Taxonomy" id="2951"/>
    <lineage>
        <taxon>Eukaryota</taxon>
        <taxon>Sar</taxon>
        <taxon>Alveolata</taxon>
        <taxon>Dinophyceae</taxon>
        <taxon>Suessiales</taxon>
        <taxon>Symbiodiniaceae</taxon>
        <taxon>Symbiodinium</taxon>
    </lineage>
</organism>
<name>A0A1Q9EYQ4_SYMMI</name>
<dbReference type="PANTHER" id="PTHR11311:SF15">
    <property type="entry name" value="SPONDIN-2"/>
    <property type="match status" value="1"/>
</dbReference>
<feature type="domain" description="Spondin-like TSP1" evidence="5">
    <location>
        <begin position="1595"/>
        <end position="1647"/>
    </location>
</feature>
<protein>
    <submittedName>
        <fullName evidence="6">SCO-spondin</fullName>
    </submittedName>
</protein>
<feature type="domain" description="Spondin-like TSP1" evidence="5">
    <location>
        <begin position="1348"/>
        <end position="1398"/>
    </location>
</feature>
<feature type="domain" description="Spondin-like TSP1" evidence="5">
    <location>
        <begin position="472"/>
        <end position="525"/>
    </location>
</feature>
<evidence type="ECO:0000313" key="6">
    <source>
        <dbReference type="EMBL" id="OLQ12587.1"/>
    </source>
</evidence>
<dbReference type="OrthoDB" id="372508at2759"/>
<dbReference type="GO" id="GO:0031012">
    <property type="term" value="C:extracellular matrix"/>
    <property type="evidence" value="ECO:0007669"/>
    <property type="project" value="TreeGrafter"/>
</dbReference>